<reference evidence="2 3" key="1">
    <citation type="submission" date="2016-10" db="EMBL/GenBank/DDBJ databases">
        <authorList>
            <person name="de Groot N.N."/>
        </authorList>
    </citation>
    <scope>NUCLEOTIDE SEQUENCE [LARGE SCALE GENOMIC DNA]</scope>
    <source>
        <strain evidence="2 3">IBRC-M 10780</strain>
    </source>
</reference>
<keyword evidence="3" id="KW-1185">Reference proteome</keyword>
<dbReference type="EMBL" id="FOHE01000014">
    <property type="protein sequence ID" value="SET55405.1"/>
    <property type="molecule type" value="Genomic_DNA"/>
</dbReference>
<evidence type="ECO:0000313" key="2">
    <source>
        <dbReference type="EMBL" id="SET55405.1"/>
    </source>
</evidence>
<dbReference type="STRING" id="930131.SAMN05216389_114100"/>
<sequence length="273" mass="30581">MRKLFIVAIFLLSALFIIIPNVSAHELYIQVEELKDSEELRVDIFWGHIRDYVSESNLEDFQLYTRYPNGDVKQLDLEESGVQARTYVPITSDGTYTFWATREKSTYTPEDSGVTQLSNHMAKVIHHVGTSSSSNANEEVDMEFEIIPDVDISAFITGVFSGTVNLNGSPISDATIHAYGPDQEVIEESTDTNGNFEMNLDSNGKWLIKANVLQQEQGTMQGEAYEEISNTTTLLIETDGDDTSYNLWLLLLMLVIGLFVGAAVTLFTLKKKK</sequence>
<protein>
    <submittedName>
        <fullName evidence="2">Uncharacterized conserved protein, contains GH25 family domain</fullName>
    </submittedName>
</protein>
<name>A0A1I0FDH8_9BACI</name>
<keyword evidence="1" id="KW-0812">Transmembrane</keyword>
<dbReference type="Pfam" id="PF10670">
    <property type="entry name" value="DUF4198"/>
    <property type="match status" value="1"/>
</dbReference>
<dbReference type="RefSeq" id="WP_090871142.1">
    <property type="nucleotide sequence ID" value="NZ_FOHE01000014.1"/>
</dbReference>
<dbReference type="SUPFAM" id="SSF49478">
    <property type="entry name" value="Cna protein B-type domain"/>
    <property type="match status" value="1"/>
</dbReference>
<evidence type="ECO:0000256" key="1">
    <source>
        <dbReference type="SAM" id="Phobius"/>
    </source>
</evidence>
<dbReference type="Proteomes" id="UP000198618">
    <property type="component" value="Unassembled WGS sequence"/>
</dbReference>
<dbReference type="OrthoDB" id="2858037at2"/>
<organism evidence="2 3">
    <name type="scientific">Oceanobacillus limi</name>
    <dbReference type="NCBI Taxonomy" id="930131"/>
    <lineage>
        <taxon>Bacteria</taxon>
        <taxon>Bacillati</taxon>
        <taxon>Bacillota</taxon>
        <taxon>Bacilli</taxon>
        <taxon>Bacillales</taxon>
        <taxon>Bacillaceae</taxon>
        <taxon>Oceanobacillus</taxon>
    </lineage>
</organism>
<proteinExistence type="predicted"/>
<keyword evidence="1" id="KW-1133">Transmembrane helix</keyword>
<feature type="transmembrane region" description="Helical" evidence="1">
    <location>
        <begin position="247"/>
        <end position="269"/>
    </location>
</feature>
<accession>A0A1I0FDH8</accession>
<dbReference type="AlphaFoldDB" id="A0A1I0FDH8"/>
<keyword evidence="1" id="KW-0472">Membrane</keyword>
<gene>
    <name evidence="2" type="ORF">SAMN05216389_114100</name>
</gene>
<evidence type="ECO:0000313" key="3">
    <source>
        <dbReference type="Proteomes" id="UP000198618"/>
    </source>
</evidence>
<dbReference type="InterPro" id="IPR019613">
    <property type="entry name" value="DUF4198"/>
</dbReference>